<dbReference type="InterPro" id="IPR036638">
    <property type="entry name" value="HLH_DNA-bd_sf"/>
</dbReference>
<evidence type="ECO:0000256" key="6">
    <source>
        <dbReference type="SAM" id="MobiDB-lite"/>
    </source>
</evidence>
<name>A0A5P1FJL1_ASPOF</name>
<dbReference type="CDD" id="cd04873">
    <property type="entry name" value="ACT_UUR-ACR-like"/>
    <property type="match status" value="1"/>
</dbReference>
<dbReference type="Pfam" id="PF22754">
    <property type="entry name" value="bHLH-TF_ACT-like_plant"/>
    <property type="match status" value="1"/>
</dbReference>
<dbReference type="SMART" id="SM00353">
    <property type="entry name" value="HLH"/>
    <property type="match status" value="1"/>
</dbReference>
<gene>
    <name evidence="8" type="ORF">A4U43_C02F12120</name>
</gene>
<feature type="compositionally biased region" description="Polar residues" evidence="6">
    <location>
        <begin position="242"/>
        <end position="259"/>
    </location>
</feature>
<keyword evidence="9" id="KW-1185">Reference proteome</keyword>
<dbReference type="InterPro" id="IPR011598">
    <property type="entry name" value="bHLH_dom"/>
</dbReference>
<dbReference type="PANTHER" id="PTHR31945">
    <property type="entry name" value="TRANSCRIPTION FACTOR SCREAM2-RELATED"/>
    <property type="match status" value="1"/>
</dbReference>
<protein>
    <recommendedName>
        <fullName evidence="7">BHLH domain-containing protein</fullName>
    </recommendedName>
</protein>
<proteinExistence type="inferred from homology"/>
<feature type="compositionally biased region" description="Basic and acidic residues" evidence="6">
    <location>
        <begin position="1"/>
        <end position="11"/>
    </location>
</feature>
<comment type="subcellular location">
    <subcellularLocation>
        <location evidence="1">Nucleus</location>
    </subcellularLocation>
</comment>
<keyword evidence="5" id="KW-0539">Nucleus</keyword>
<evidence type="ECO:0000313" key="8">
    <source>
        <dbReference type="EMBL" id="ONK77903.1"/>
    </source>
</evidence>
<dbReference type="SUPFAM" id="SSF47459">
    <property type="entry name" value="HLH, helix-loop-helix DNA-binding domain"/>
    <property type="match status" value="1"/>
</dbReference>
<keyword evidence="4" id="KW-0804">Transcription</keyword>
<dbReference type="Gene3D" id="4.10.280.10">
    <property type="entry name" value="Helix-loop-helix DNA-binding domain"/>
    <property type="match status" value="1"/>
</dbReference>
<dbReference type="CDD" id="cd11443">
    <property type="entry name" value="bHLH_AtAMS_like"/>
    <property type="match status" value="1"/>
</dbReference>
<feature type="domain" description="BHLH" evidence="7">
    <location>
        <begin position="181"/>
        <end position="230"/>
    </location>
</feature>
<dbReference type="GO" id="GO:0005634">
    <property type="term" value="C:nucleus"/>
    <property type="evidence" value="ECO:0007669"/>
    <property type="project" value="UniProtKB-SubCell"/>
</dbReference>
<dbReference type="GO" id="GO:0046983">
    <property type="term" value="F:protein dimerization activity"/>
    <property type="evidence" value="ECO:0007669"/>
    <property type="project" value="InterPro"/>
</dbReference>
<evidence type="ECO:0000313" key="9">
    <source>
        <dbReference type="Proteomes" id="UP000243459"/>
    </source>
</evidence>
<comment type="similarity">
    <text evidence="2">Belongs to the bHLH protein family.</text>
</comment>
<sequence length="377" mass="41675">MEQQREIKQEEEPNPLFNLAPTMEEEDPLPTFTSLLGYTTNCNNTISNSDWYLTEPLQNHQESFSSLLSTNPFGLDPFGLSAPLSFTDLNPIAQFQTTHLPETGFQAFETPKFVNGSKFVRPAEANPSIGAQPTLIGEENEEEGVEDGSFDGSGLNCEFEENVKSLDNNESNERRRKRNGAAPAKNLMAERRRRKKLNDRLYMLRSVVPKISKMDRASILGDAVEYLKELLQKINDLTNELESTSSSPSVLPTDTTSFQPLTPRPLTLPCRVKEDLSPSPSPLPSPIGQPTTVEVKMTDDQAVNIHMLCSRRPGLLLSTLRALDALGLNIQQAVISCFNGFSLDVFQAEQCNDGSCALPEDIKSVLLHSAGSHGTLY</sequence>
<dbReference type="GO" id="GO:0003700">
    <property type="term" value="F:DNA-binding transcription factor activity"/>
    <property type="evidence" value="ECO:0007669"/>
    <property type="project" value="TreeGrafter"/>
</dbReference>
<feature type="region of interest" description="Disordered" evidence="6">
    <location>
        <begin position="164"/>
        <end position="189"/>
    </location>
</feature>
<dbReference type="Pfam" id="PF00010">
    <property type="entry name" value="HLH"/>
    <property type="match status" value="1"/>
</dbReference>
<evidence type="ECO:0000256" key="3">
    <source>
        <dbReference type="ARBA" id="ARBA00023015"/>
    </source>
</evidence>
<feature type="region of interest" description="Disordered" evidence="6">
    <location>
        <begin position="242"/>
        <end position="264"/>
    </location>
</feature>
<dbReference type="PANTHER" id="PTHR31945:SF129">
    <property type="entry name" value="TRANSCRIPTION FACTOR SCREAM2"/>
    <property type="match status" value="1"/>
</dbReference>
<evidence type="ECO:0000256" key="4">
    <source>
        <dbReference type="ARBA" id="ARBA00023163"/>
    </source>
</evidence>
<dbReference type="AlphaFoldDB" id="A0A5P1FJL1"/>
<dbReference type="EMBL" id="CM007382">
    <property type="protein sequence ID" value="ONK77903.1"/>
    <property type="molecule type" value="Genomic_DNA"/>
</dbReference>
<dbReference type="OMA" id="HENLHDY"/>
<organism evidence="8 9">
    <name type="scientific">Asparagus officinalis</name>
    <name type="common">Garden asparagus</name>
    <dbReference type="NCBI Taxonomy" id="4686"/>
    <lineage>
        <taxon>Eukaryota</taxon>
        <taxon>Viridiplantae</taxon>
        <taxon>Streptophyta</taxon>
        <taxon>Embryophyta</taxon>
        <taxon>Tracheophyta</taxon>
        <taxon>Spermatophyta</taxon>
        <taxon>Magnoliopsida</taxon>
        <taxon>Liliopsida</taxon>
        <taxon>Asparagales</taxon>
        <taxon>Asparagaceae</taxon>
        <taxon>Asparagoideae</taxon>
        <taxon>Asparagus</taxon>
    </lineage>
</organism>
<accession>A0A5P1FJL1</accession>
<evidence type="ECO:0000256" key="2">
    <source>
        <dbReference type="ARBA" id="ARBA00005510"/>
    </source>
</evidence>
<dbReference type="Proteomes" id="UP000243459">
    <property type="component" value="Chromosome 2"/>
</dbReference>
<feature type="region of interest" description="Disordered" evidence="6">
    <location>
        <begin position="1"/>
        <end position="21"/>
    </location>
</feature>
<evidence type="ECO:0000259" key="7">
    <source>
        <dbReference type="PROSITE" id="PS50888"/>
    </source>
</evidence>
<keyword evidence="3" id="KW-0805">Transcription regulation</keyword>
<evidence type="ECO:0000256" key="5">
    <source>
        <dbReference type="ARBA" id="ARBA00023242"/>
    </source>
</evidence>
<evidence type="ECO:0000256" key="1">
    <source>
        <dbReference type="ARBA" id="ARBA00004123"/>
    </source>
</evidence>
<dbReference type="OrthoDB" id="551431at2759"/>
<dbReference type="Gramene" id="ONK77903">
    <property type="protein sequence ID" value="ONK77903"/>
    <property type="gene ID" value="A4U43_C02F12120"/>
</dbReference>
<reference evidence="9" key="1">
    <citation type="journal article" date="2017" name="Nat. Commun.">
        <title>The asparagus genome sheds light on the origin and evolution of a young Y chromosome.</title>
        <authorList>
            <person name="Harkess A."/>
            <person name="Zhou J."/>
            <person name="Xu C."/>
            <person name="Bowers J.E."/>
            <person name="Van der Hulst R."/>
            <person name="Ayyampalayam S."/>
            <person name="Mercati F."/>
            <person name="Riccardi P."/>
            <person name="McKain M.R."/>
            <person name="Kakrana A."/>
            <person name="Tang H."/>
            <person name="Ray J."/>
            <person name="Groenendijk J."/>
            <person name="Arikit S."/>
            <person name="Mathioni S.M."/>
            <person name="Nakano M."/>
            <person name="Shan H."/>
            <person name="Telgmann-Rauber A."/>
            <person name="Kanno A."/>
            <person name="Yue Z."/>
            <person name="Chen H."/>
            <person name="Li W."/>
            <person name="Chen Y."/>
            <person name="Xu X."/>
            <person name="Zhang Y."/>
            <person name="Luo S."/>
            <person name="Chen H."/>
            <person name="Gao J."/>
            <person name="Mao Z."/>
            <person name="Pires J.C."/>
            <person name="Luo M."/>
            <person name="Kudrna D."/>
            <person name="Wing R.A."/>
            <person name="Meyers B.C."/>
            <person name="Yi K."/>
            <person name="Kong H."/>
            <person name="Lavrijsen P."/>
            <person name="Sunseri F."/>
            <person name="Falavigna A."/>
            <person name="Ye Y."/>
            <person name="Leebens-Mack J.H."/>
            <person name="Chen G."/>
        </authorList>
    </citation>
    <scope>NUCLEOTIDE SEQUENCE [LARGE SCALE GENOMIC DNA]</scope>
    <source>
        <strain evidence="9">cv. DH0086</strain>
    </source>
</reference>
<dbReference type="PROSITE" id="PS50888">
    <property type="entry name" value="BHLH"/>
    <property type="match status" value="1"/>
</dbReference>
<dbReference type="InterPro" id="IPR054502">
    <property type="entry name" value="bHLH-TF_ACT-like_plant"/>
</dbReference>
<dbReference type="GO" id="GO:0043565">
    <property type="term" value="F:sequence-specific DNA binding"/>
    <property type="evidence" value="ECO:0007669"/>
    <property type="project" value="TreeGrafter"/>
</dbReference>
<dbReference type="InterPro" id="IPR051358">
    <property type="entry name" value="TF_AMS/ICE1/BHLH6-like"/>
</dbReference>